<evidence type="ECO:0000256" key="1">
    <source>
        <dbReference type="ARBA" id="ARBA00022679"/>
    </source>
</evidence>
<comment type="cofactor">
    <cofactor evidence="6">
        <name>thiamine diphosphate</name>
        <dbReference type="ChEBI" id="CHEBI:58937"/>
    </cofactor>
    <text evidence="6">Binds 1 thiamine pyrophosphate per subunit.</text>
</comment>
<keyword evidence="6" id="KW-0474">Menaquinone biosynthesis</keyword>
<evidence type="ECO:0000259" key="7">
    <source>
        <dbReference type="Pfam" id="PF02775"/>
    </source>
</evidence>
<evidence type="ECO:0000256" key="2">
    <source>
        <dbReference type="ARBA" id="ARBA00022723"/>
    </source>
</evidence>
<feature type="domain" description="Thiamine pyrophosphate enzyme TPP-binding" evidence="7">
    <location>
        <begin position="433"/>
        <end position="534"/>
    </location>
</feature>
<keyword evidence="1 6" id="KW-0808">Transferase</keyword>
<comment type="catalytic activity">
    <reaction evidence="6">
        <text>isochorismate + 2-oxoglutarate + H(+) = 5-enolpyruvoyl-6-hydroxy-2-succinyl-cyclohex-3-ene-1-carboxylate + CO2</text>
        <dbReference type="Rhea" id="RHEA:25593"/>
        <dbReference type="ChEBI" id="CHEBI:15378"/>
        <dbReference type="ChEBI" id="CHEBI:16526"/>
        <dbReference type="ChEBI" id="CHEBI:16810"/>
        <dbReference type="ChEBI" id="CHEBI:29780"/>
        <dbReference type="ChEBI" id="CHEBI:58818"/>
        <dbReference type="EC" id="2.2.1.9"/>
    </reaction>
</comment>
<dbReference type="Pfam" id="PF02775">
    <property type="entry name" value="TPP_enzyme_C"/>
    <property type="match status" value="1"/>
</dbReference>
<dbReference type="InterPro" id="IPR012001">
    <property type="entry name" value="Thiamin_PyroP_enz_TPP-bd_dom"/>
</dbReference>
<dbReference type="NCBIfam" id="TIGR00173">
    <property type="entry name" value="menD"/>
    <property type="match status" value="1"/>
</dbReference>
<comment type="caution">
    <text evidence="10">The sequence shown here is derived from an EMBL/GenBank/DDBJ whole genome shotgun (WGS) entry which is preliminary data.</text>
</comment>
<keyword evidence="4 6" id="KW-0786">Thiamine pyrophosphate</keyword>
<dbReference type="Proteomes" id="UP001597156">
    <property type="component" value="Unassembled WGS sequence"/>
</dbReference>
<dbReference type="CDD" id="cd02009">
    <property type="entry name" value="TPP_SHCHC_synthase"/>
    <property type="match status" value="1"/>
</dbReference>
<evidence type="ECO:0000313" key="11">
    <source>
        <dbReference type="Proteomes" id="UP001597156"/>
    </source>
</evidence>
<dbReference type="InterPro" id="IPR032264">
    <property type="entry name" value="MenD_middle"/>
</dbReference>
<evidence type="ECO:0000313" key="10">
    <source>
        <dbReference type="EMBL" id="MFD1124859.1"/>
    </source>
</evidence>
<dbReference type="InterPro" id="IPR029061">
    <property type="entry name" value="THDP-binding"/>
</dbReference>
<dbReference type="Pfam" id="PF02776">
    <property type="entry name" value="TPP_enzyme_N"/>
    <property type="match status" value="1"/>
</dbReference>
<dbReference type="PANTHER" id="PTHR42916">
    <property type="entry name" value="2-SUCCINYL-5-ENOLPYRUVYL-6-HYDROXY-3-CYCLOHEXENE-1-CARBOXYLATE SYNTHASE"/>
    <property type="match status" value="1"/>
</dbReference>
<dbReference type="Pfam" id="PF16582">
    <property type="entry name" value="TPP_enzyme_M_2"/>
    <property type="match status" value="1"/>
</dbReference>
<dbReference type="CDD" id="cd07037">
    <property type="entry name" value="TPP_PYR_MenD"/>
    <property type="match status" value="1"/>
</dbReference>
<gene>
    <name evidence="6 10" type="primary">menD</name>
    <name evidence="10" type="ORF">ACFQ22_05695</name>
</gene>
<dbReference type="GO" id="GO:0070204">
    <property type="term" value="F:2-succinyl-5-enolpyruvyl-6-hydroxy-3-cyclohexene-1-carboxylic-acid synthase activity"/>
    <property type="evidence" value="ECO:0007669"/>
    <property type="project" value="UniProtKB-EC"/>
</dbReference>
<dbReference type="RefSeq" id="WP_121977629.1">
    <property type="nucleotide sequence ID" value="NZ_JBHTLH010000015.1"/>
</dbReference>
<comment type="pathway">
    <text evidence="6">Quinol/quinone metabolism; 1,4-dihydroxy-2-naphthoate biosynthesis; 1,4-dihydroxy-2-naphthoate from chorismate: step 2/7.</text>
</comment>
<keyword evidence="5 6" id="KW-0464">Manganese</keyword>
<dbReference type="SUPFAM" id="SSF52518">
    <property type="entry name" value="Thiamin diphosphate-binding fold (THDP-binding)"/>
    <property type="match status" value="2"/>
</dbReference>
<dbReference type="EMBL" id="JBHTLH010000015">
    <property type="protein sequence ID" value="MFD1124859.1"/>
    <property type="molecule type" value="Genomic_DNA"/>
</dbReference>
<keyword evidence="11" id="KW-1185">Reference proteome</keyword>
<protein>
    <recommendedName>
        <fullName evidence="6">2-succinyl-5-enolpyruvyl-6-hydroxy-3-cyclohexene-1-carboxylate synthase</fullName>
        <shortName evidence="6">SEPHCHC synthase</shortName>
        <ecNumber evidence="6">2.2.1.9</ecNumber>
    </recommendedName>
    <alternativeName>
        <fullName evidence="6">Menaquinone biosynthesis protein MenD</fullName>
    </alternativeName>
</protein>
<comment type="cofactor">
    <cofactor evidence="6">
        <name>Mg(2+)</name>
        <dbReference type="ChEBI" id="CHEBI:18420"/>
    </cofactor>
    <cofactor evidence="6">
        <name>Mn(2+)</name>
        <dbReference type="ChEBI" id="CHEBI:29035"/>
    </cofactor>
</comment>
<comment type="similarity">
    <text evidence="6">Belongs to the TPP enzyme family. MenD subfamily.</text>
</comment>
<dbReference type="InterPro" id="IPR011766">
    <property type="entry name" value="TPP_enzyme_TPP-bd"/>
</dbReference>
<sequence length="570" mass="61905">MQTRQVLTKNIETLLLSLQQSGIRQVVLSPGSRSTPVAILLGKLQDQGKLSLYVDVDERSAAFFALGIAKATAKPVLLVCTSGTAAANYFPAICEAFVSKVPLIILTTDRPPELQEIGAPQTIDQVRMYGNHVKHFYQLPVPETPLAQSSLDYVAYLGQKAVHQAVAHPRGPVHLNLPLRKPLMPAVNGEGSTHIRTIEAFSADEKVDASLVQRLTNLFSGKKGLIIVGPTNNGQQNQTEIAEFAQRMDWIIIADPLSGLRGAPNSLATGDWIFKALPQLPADFQPEIIVRTGATLVSAAITDWLKPQSVPVVYMDPDYEWADSSMSTSMVVPVSAAGLAKLNPSPTTSAWRHQWQALDQQIKSAIQSELNGSTLTEFNVAVLLGDCLPSDATLFVSNSLPVRELDAYFSPKDKMIQVLANRGANGIDGLNSTALGVAANRAKTYLYTGDLAFFHDLTGLMMAGQYRLNLTVIVQNNNGGGIFSLLPQAEEKSQFEKVFGTPLNLNIQAVASLYSADYQRVTTSSALNQVLKKQPSGLTIVEVPTNRATISTDWKRMTQLIKTKIEALFK</sequence>
<dbReference type="HAMAP" id="MF_01659">
    <property type="entry name" value="MenD"/>
    <property type="match status" value="1"/>
</dbReference>
<evidence type="ECO:0000256" key="4">
    <source>
        <dbReference type="ARBA" id="ARBA00023052"/>
    </source>
</evidence>
<dbReference type="PANTHER" id="PTHR42916:SF1">
    <property type="entry name" value="PROTEIN PHYLLO, CHLOROPLASTIC"/>
    <property type="match status" value="1"/>
</dbReference>
<name>A0ABW3PHJ3_9LACO</name>
<keyword evidence="3 6" id="KW-0460">Magnesium</keyword>
<evidence type="ECO:0000256" key="6">
    <source>
        <dbReference type="HAMAP-Rule" id="MF_01659"/>
    </source>
</evidence>
<dbReference type="PIRSF" id="PIRSF004983">
    <property type="entry name" value="MenD"/>
    <property type="match status" value="1"/>
</dbReference>
<evidence type="ECO:0000256" key="5">
    <source>
        <dbReference type="ARBA" id="ARBA00023211"/>
    </source>
</evidence>
<comment type="pathway">
    <text evidence="6">Quinol/quinone metabolism; menaquinone biosynthesis.</text>
</comment>
<keyword evidence="2 6" id="KW-0479">Metal-binding</keyword>
<feature type="domain" description="Menaquinone biosynthesis protein MenD middle" evidence="9">
    <location>
        <begin position="207"/>
        <end position="396"/>
    </location>
</feature>
<comment type="subunit">
    <text evidence="6">Homodimer.</text>
</comment>
<dbReference type="EC" id="2.2.1.9" evidence="6"/>
<comment type="function">
    <text evidence="6">Catalyzes the thiamine diphosphate-dependent decarboxylation of 2-oxoglutarate and the subsequent addition of the resulting succinic semialdehyde-thiamine pyrophosphate anion to isochorismate to yield 2-succinyl-5-enolpyruvyl-6-hydroxy-3-cyclohexene-1-carboxylate (SEPHCHC).</text>
</comment>
<evidence type="ECO:0000259" key="8">
    <source>
        <dbReference type="Pfam" id="PF02776"/>
    </source>
</evidence>
<dbReference type="Gene3D" id="3.40.50.970">
    <property type="match status" value="2"/>
</dbReference>
<organism evidence="10 11">
    <name type="scientific">Lentilactobacillus raoultii</name>
    <dbReference type="NCBI Taxonomy" id="1987503"/>
    <lineage>
        <taxon>Bacteria</taxon>
        <taxon>Bacillati</taxon>
        <taxon>Bacillota</taxon>
        <taxon>Bacilli</taxon>
        <taxon>Lactobacillales</taxon>
        <taxon>Lactobacillaceae</taxon>
        <taxon>Lentilactobacillus</taxon>
    </lineage>
</organism>
<dbReference type="InterPro" id="IPR004433">
    <property type="entry name" value="MenaQ_synth_MenD"/>
</dbReference>
<accession>A0ABW3PHJ3</accession>
<dbReference type="Gene3D" id="3.40.50.1220">
    <property type="entry name" value="TPP-binding domain"/>
    <property type="match status" value="1"/>
</dbReference>
<reference evidence="11" key="1">
    <citation type="journal article" date="2019" name="Int. J. Syst. Evol. Microbiol.">
        <title>The Global Catalogue of Microorganisms (GCM) 10K type strain sequencing project: providing services to taxonomists for standard genome sequencing and annotation.</title>
        <authorList>
            <consortium name="The Broad Institute Genomics Platform"/>
            <consortium name="The Broad Institute Genome Sequencing Center for Infectious Disease"/>
            <person name="Wu L."/>
            <person name="Ma J."/>
        </authorList>
    </citation>
    <scope>NUCLEOTIDE SEQUENCE [LARGE SCALE GENOMIC DNA]</scope>
    <source>
        <strain evidence="11">CCUG 71848</strain>
    </source>
</reference>
<proteinExistence type="inferred from homology"/>
<feature type="domain" description="Thiamine pyrophosphate enzyme N-terminal TPP-binding" evidence="8">
    <location>
        <begin position="13"/>
        <end position="128"/>
    </location>
</feature>
<evidence type="ECO:0000256" key="3">
    <source>
        <dbReference type="ARBA" id="ARBA00022842"/>
    </source>
</evidence>
<evidence type="ECO:0000259" key="9">
    <source>
        <dbReference type="Pfam" id="PF16582"/>
    </source>
</evidence>